<reference evidence="7 8" key="1">
    <citation type="submission" date="2018-02" db="EMBL/GenBank/DDBJ databases">
        <title>Comparative genomes isolates from brazilian mangrove.</title>
        <authorList>
            <person name="Araujo J.E."/>
            <person name="Taketani R.G."/>
            <person name="Silva M.C.P."/>
            <person name="Loureco M.V."/>
            <person name="Andreote F.D."/>
        </authorList>
    </citation>
    <scope>NUCLEOTIDE SEQUENCE [LARGE SCALE GENOMIC DNA]</scope>
    <source>
        <strain evidence="7 8">Hex-1 MGV</strain>
    </source>
</reference>
<dbReference type="InterPro" id="IPR011429">
    <property type="entry name" value="Cyt_c_Planctomycete-type"/>
</dbReference>
<dbReference type="OrthoDB" id="9809746at2"/>
<gene>
    <name evidence="7" type="ORF">C5Y83_08725</name>
</gene>
<accession>A0A2S8FVC4</accession>
<evidence type="ECO:0000256" key="4">
    <source>
        <dbReference type="PROSITE-ProRule" id="PRU00433"/>
    </source>
</evidence>
<evidence type="ECO:0000256" key="2">
    <source>
        <dbReference type="ARBA" id="ARBA00022723"/>
    </source>
</evidence>
<evidence type="ECO:0000256" key="3">
    <source>
        <dbReference type="ARBA" id="ARBA00023004"/>
    </source>
</evidence>
<dbReference type="Pfam" id="PF07635">
    <property type="entry name" value="PSCyt1"/>
    <property type="match status" value="1"/>
</dbReference>
<dbReference type="EMBL" id="PUHY01000006">
    <property type="protein sequence ID" value="PQO36000.1"/>
    <property type="molecule type" value="Genomic_DNA"/>
</dbReference>
<dbReference type="InterPro" id="IPR009056">
    <property type="entry name" value="Cyt_c-like_dom"/>
</dbReference>
<dbReference type="GO" id="GO:0009055">
    <property type="term" value="F:electron transfer activity"/>
    <property type="evidence" value="ECO:0007669"/>
    <property type="project" value="InterPro"/>
</dbReference>
<dbReference type="RefSeq" id="WP_105329289.1">
    <property type="nucleotide sequence ID" value="NZ_PUHY01000006.1"/>
</dbReference>
<dbReference type="AlphaFoldDB" id="A0A2S8FVC4"/>
<dbReference type="GO" id="GO:0020037">
    <property type="term" value="F:heme binding"/>
    <property type="evidence" value="ECO:0007669"/>
    <property type="project" value="InterPro"/>
</dbReference>
<dbReference type="Proteomes" id="UP000238322">
    <property type="component" value="Unassembled WGS sequence"/>
</dbReference>
<protein>
    <recommendedName>
        <fullName evidence="6">Cytochrome c domain-containing protein</fullName>
    </recommendedName>
</protein>
<evidence type="ECO:0000256" key="5">
    <source>
        <dbReference type="SAM" id="SignalP"/>
    </source>
</evidence>
<organism evidence="7 8">
    <name type="scientific">Blastopirellula marina</name>
    <dbReference type="NCBI Taxonomy" id="124"/>
    <lineage>
        <taxon>Bacteria</taxon>
        <taxon>Pseudomonadati</taxon>
        <taxon>Planctomycetota</taxon>
        <taxon>Planctomycetia</taxon>
        <taxon>Pirellulales</taxon>
        <taxon>Pirellulaceae</taxon>
        <taxon>Blastopirellula</taxon>
    </lineage>
</organism>
<dbReference type="InterPro" id="IPR036909">
    <property type="entry name" value="Cyt_c-like_dom_sf"/>
</dbReference>
<proteinExistence type="predicted"/>
<keyword evidence="3 4" id="KW-0408">Iron</keyword>
<dbReference type="PROSITE" id="PS51007">
    <property type="entry name" value="CYTC"/>
    <property type="match status" value="1"/>
</dbReference>
<keyword evidence="2 4" id="KW-0479">Metal-binding</keyword>
<evidence type="ECO:0000259" key="6">
    <source>
        <dbReference type="PROSITE" id="PS51007"/>
    </source>
</evidence>
<evidence type="ECO:0000313" key="8">
    <source>
        <dbReference type="Proteomes" id="UP000238322"/>
    </source>
</evidence>
<feature type="chain" id="PRO_5015755160" description="Cytochrome c domain-containing protein" evidence="5">
    <location>
        <begin position="25"/>
        <end position="641"/>
    </location>
</feature>
<dbReference type="PANTHER" id="PTHR35889">
    <property type="entry name" value="CYCLOINULO-OLIGOSACCHARIDE FRUCTANOTRANSFERASE-RELATED"/>
    <property type="match status" value="1"/>
</dbReference>
<evidence type="ECO:0000313" key="7">
    <source>
        <dbReference type="EMBL" id="PQO36000.1"/>
    </source>
</evidence>
<dbReference type="SUPFAM" id="SSF46626">
    <property type="entry name" value="Cytochrome c"/>
    <property type="match status" value="1"/>
</dbReference>
<keyword evidence="1 4" id="KW-0349">Heme</keyword>
<comment type="caution">
    <text evidence="7">The sequence shown here is derived from an EMBL/GenBank/DDBJ whole genome shotgun (WGS) entry which is preliminary data.</text>
</comment>
<feature type="domain" description="Cytochrome c" evidence="6">
    <location>
        <begin position="261"/>
        <end position="359"/>
    </location>
</feature>
<feature type="signal peptide" evidence="5">
    <location>
        <begin position="1"/>
        <end position="24"/>
    </location>
</feature>
<dbReference type="GO" id="GO:0046872">
    <property type="term" value="F:metal ion binding"/>
    <property type="evidence" value="ECO:0007669"/>
    <property type="project" value="UniProtKB-KW"/>
</dbReference>
<keyword evidence="5" id="KW-0732">Signal</keyword>
<dbReference type="PANTHER" id="PTHR35889:SF3">
    <property type="entry name" value="F-BOX DOMAIN-CONTAINING PROTEIN"/>
    <property type="match status" value="1"/>
</dbReference>
<sequence length="641" mass="69091">MFRPLVAVAVVLVSIAAVVSPAIAAPTPEQREQLQALKLDIRKTSNFLKRGLVTESVELVRSIQSRMETLDAAQDAEIAAELKQLTDLLAASHGVLELEGYTLRPLLGYVNSPSSSMEMSATPGTPPTTTPPAPLPDIFPAANISFTKHVAPILIARCGNCHVTGSRGGFNAGTFEALMQGPPEGRVVFPNDEIGSRLIETIETGDMPRGGQQVRAPELAALKTWIKEGAKFDGTDPKAPINQPSASPAPAAMEMARLEVMDATGNEKVSFSLDVAGILANRCVSCHAGQNNSGGLRMDNFTQFIRGGDSGAPFVPGKPQESMLVSLIKATGNERMPRNGPPLTADQIAKIETWIREGGKFDGTSARDDSMLRLNQVAVAKKATHEELAKLRAASSQQMWELSMPDVKTAKVDTPLFLAYGTIGEDQLKEYVAEADKAAAKVRTLLKIPSSSPLVKGKLTLYFFRQRYDYAEFGNMIERRDLPGNWKGHYRFDVTDAYGAIQVPSEDDYDVNVLLGQLIGSSHVASLGDGTVPAWFSEGVGRVIAYRMNKSDPRVQAWDDQIGPAVSSMAKPDDFVNNRLSPEQNGVVSYAFMKAAMGRGNQFDALMNALRKGTNFNQAFQSAFGGTPSQVATAWVMSGGR</sequence>
<evidence type="ECO:0000256" key="1">
    <source>
        <dbReference type="ARBA" id="ARBA00022617"/>
    </source>
</evidence>
<name>A0A2S8FVC4_9BACT</name>